<dbReference type="Proteomes" id="UP000014071">
    <property type="component" value="Unassembled WGS sequence"/>
</dbReference>
<dbReference type="EMBL" id="DF238798">
    <property type="protein sequence ID" value="GAC95803.1"/>
    <property type="molecule type" value="Genomic_DNA"/>
</dbReference>
<dbReference type="Gene3D" id="1.25.40.10">
    <property type="entry name" value="Tetratricopeptide repeat domain"/>
    <property type="match status" value="1"/>
</dbReference>
<dbReference type="HOGENOM" id="CLU_016786_0_0_1"/>
<dbReference type="eggNOG" id="KOG2084">
    <property type="taxonomic scope" value="Eukaryota"/>
</dbReference>
<keyword evidence="2 4" id="KW-0863">Zinc-finger</keyword>
<feature type="region of interest" description="Disordered" evidence="5">
    <location>
        <begin position="397"/>
        <end position="426"/>
    </location>
</feature>
<dbReference type="STRING" id="1305764.R9P301"/>
<protein>
    <recommendedName>
        <fullName evidence="10">SET domain-containing protein</fullName>
    </recommendedName>
</protein>
<dbReference type="PROSITE" id="PS50865">
    <property type="entry name" value="ZF_MYND_2"/>
    <property type="match status" value="1"/>
</dbReference>
<dbReference type="InterPro" id="IPR011990">
    <property type="entry name" value="TPR-like_helical_dom_sf"/>
</dbReference>
<evidence type="ECO:0000313" key="9">
    <source>
        <dbReference type="Proteomes" id="UP000014071"/>
    </source>
</evidence>
<dbReference type="InterPro" id="IPR050869">
    <property type="entry name" value="H3K4_H4K5_MeTrfase"/>
</dbReference>
<dbReference type="GO" id="GO:0008270">
    <property type="term" value="F:zinc ion binding"/>
    <property type="evidence" value="ECO:0007669"/>
    <property type="project" value="UniProtKB-KW"/>
</dbReference>
<keyword evidence="3" id="KW-0862">Zinc</keyword>
<evidence type="ECO:0000256" key="5">
    <source>
        <dbReference type="SAM" id="MobiDB-lite"/>
    </source>
</evidence>
<evidence type="ECO:0000313" key="8">
    <source>
        <dbReference type="EMBL" id="GAC95803.1"/>
    </source>
</evidence>
<organism evidence="8 9">
    <name type="scientific">Pseudozyma hubeiensis (strain SY62)</name>
    <name type="common">Yeast</name>
    <dbReference type="NCBI Taxonomy" id="1305764"/>
    <lineage>
        <taxon>Eukaryota</taxon>
        <taxon>Fungi</taxon>
        <taxon>Dikarya</taxon>
        <taxon>Basidiomycota</taxon>
        <taxon>Ustilaginomycotina</taxon>
        <taxon>Ustilaginomycetes</taxon>
        <taxon>Ustilaginales</taxon>
        <taxon>Ustilaginaceae</taxon>
        <taxon>Pseudozyma</taxon>
    </lineage>
</organism>
<evidence type="ECO:0000256" key="3">
    <source>
        <dbReference type="ARBA" id="ARBA00022833"/>
    </source>
</evidence>
<feature type="compositionally biased region" description="Basic and acidic residues" evidence="5">
    <location>
        <begin position="35"/>
        <end position="44"/>
    </location>
</feature>
<proteinExistence type="predicted"/>
<accession>R9P301</accession>
<dbReference type="AlphaFoldDB" id="R9P301"/>
<evidence type="ECO:0000259" key="6">
    <source>
        <dbReference type="PROSITE" id="PS50280"/>
    </source>
</evidence>
<dbReference type="InterPro" id="IPR002893">
    <property type="entry name" value="Znf_MYND"/>
</dbReference>
<evidence type="ECO:0000256" key="4">
    <source>
        <dbReference type="PROSITE-ProRule" id="PRU00134"/>
    </source>
</evidence>
<dbReference type="GeneID" id="24108669"/>
<dbReference type="InterPro" id="IPR046341">
    <property type="entry name" value="SET_dom_sf"/>
</dbReference>
<dbReference type="SUPFAM" id="SSF144232">
    <property type="entry name" value="HIT/MYND zinc finger-like"/>
    <property type="match status" value="1"/>
</dbReference>
<keyword evidence="1" id="KW-0479">Metal-binding</keyword>
<feature type="compositionally biased region" description="Acidic residues" evidence="5">
    <location>
        <begin position="401"/>
        <end position="412"/>
    </location>
</feature>
<evidence type="ECO:0008006" key="10">
    <source>
        <dbReference type="Google" id="ProtNLM"/>
    </source>
</evidence>
<feature type="compositionally biased region" description="Low complexity" evidence="5">
    <location>
        <begin position="142"/>
        <end position="151"/>
    </location>
</feature>
<feature type="domain" description="MYND-type" evidence="7">
    <location>
        <begin position="285"/>
        <end position="337"/>
    </location>
</feature>
<dbReference type="Pfam" id="PF00856">
    <property type="entry name" value="SET"/>
    <property type="match status" value="1"/>
</dbReference>
<feature type="region of interest" description="Disordered" evidence="5">
    <location>
        <begin position="25"/>
        <end position="181"/>
    </location>
</feature>
<reference evidence="9" key="1">
    <citation type="journal article" date="2013" name="Genome Announc.">
        <title>Draft genome sequence of the basidiomycetous yeast-like fungus Pseudozyma hubeiensis SY62, which produces an abundant amount of the biosurfactant mannosylerythritol lipids.</title>
        <authorList>
            <person name="Konishi M."/>
            <person name="Hatada Y."/>
            <person name="Horiuchi J."/>
        </authorList>
    </citation>
    <scope>NUCLEOTIDE SEQUENCE [LARGE SCALE GENOMIC DNA]</scope>
    <source>
        <strain evidence="9">SY62</strain>
    </source>
</reference>
<dbReference type="PROSITE" id="PS50280">
    <property type="entry name" value="SET"/>
    <property type="match status" value="1"/>
</dbReference>
<feature type="compositionally biased region" description="Low complexity" evidence="5">
    <location>
        <begin position="660"/>
        <end position="677"/>
    </location>
</feature>
<evidence type="ECO:0000259" key="7">
    <source>
        <dbReference type="PROSITE" id="PS50865"/>
    </source>
</evidence>
<evidence type="ECO:0000256" key="2">
    <source>
        <dbReference type="ARBA" id="ARBA00022771"/>
    </source>
</evidence>
<dbReference type="SUPFAM" id="SSF82199">
    <property type="entry name" value="SET domain"/>
    <property type="match status" value="1"/>
</dbReference>
<sequence length="969" mass="103938">MRFRLRYGLRTVTFLRSTFITRHPPFDFSSPLRPHNGDSSDSRGKSKANGTGERSSSNSTRSPSGSTRMSAASSFAALKAQRDARRNPFSLAAPSTASSTEDVQHGEHTFVGGDMSPPAPFSAAELPSGAVPIPSSRPPPAASTATGTSIGMDEVGAFESPTMPGMGEAKGKPPPGAAGSRVRLPDIQDLELRFDTYSSERALFYAPLPKNGPRPSDFSTAASSSASRSLSGSLSYSYSQLLSSSYSAPGGWAAAGISSCRPGDVLLRVRPEVAVLSTALLEKRCSACYSPPGPETSTTPGTTSSAGRLQRCSGCKVTRYCSAACQKRDWPAHRDECKALKAMQQLHTFRSALHQQQKLDQRLASRHAKTQSASTPFGVGSFQDNDQVVAAATATGQYQEAESDGEDEDGMNEDDKKTPTGSNDRMRLPSAMMRALARWIWARSRIGTGGKDKARGDGRDLLELCSHRERFAPEQLQQQAQLAIHLAQYLTAAARAAATFGPVSRGEANLDDMMQPDTAFSQGDALRALGIDSATELLDLVCQFSCNSFALTDSDLNALGVCLHASMAMINHACTPNAAVVFPFGGAAKSGQQRWNDGDDKIMQLVALRAIEPGEELLISYVDISDTYQDRRSYLKKRYCFDCRCELCRTSQANLGQSGAQPFASSTPSSSSQQGFGMHPPQAAKWIDPRRAIWCPHRCGGWIDGAALESQANVTAGAARCNKCQSMSNVTASDVATDTQHAKDTLRQASRLLDQGGAEAAWTQCARVLPLLVDRYPPSWQPLFHLLRLATMCLIEAGSTLLSLSSSQTSNTEAAIYCFDEAVRIQMLVVAGTQASNTPIYSKGSPARAIAIATLAKLVLAQFDHPHRLDQQGLQFSTHSGAPVCRAAVEQAAAQGSNTLSILRDAANVPEEMRVELARQLLTQSIEELDVGFGRSNQGGRAGLEMRTALQEMEEEMALLAQTRSMSVS</sequence>
<name>R9P301_PSEHS</name>
<evidence type="ECO:0000256" key="1">
    <source>
        <dbReference type="ARBA" id="ARBA00022723"/>
    </source>
</evidence>
<feature type="domain" description="SET" evidence="6">
    <location>
        <begin position="292"/>
        <end position="622"/>
    </location>
</feature>
<dbReference type="InterPro" id="IPR001214">
    <property type="entry name" value="SET_dom"/>
</dbReference>
<feature type="region of interest" description="Disordered" evidence="5">
    <location>
        <begin position="357"/>
        <end position="382"/>
    </location>
</feature>
<dbReference type="PANTHER" id="PTHR12197">
    <property type="entry name" value="HISTONE-LYSINE N-METHYLTRANSFERASE SMYD"/>
    <property type="match status" value="1"/>
</dbReference>
<dbReference type="OrthoDB" id="265717at2759"/>
<feature type="region of interest" description="Disordered" evidence="5">
    <location>
        <begin position="659"/>
        <end position="681"/>
    </location>
</feature>
<dbReference type="Pfam" id="PF01753">
    <property type="entry name" value="zf-MYND"/>
    <property type="match status" value="1"/>
</dbReference>
<gene>
    <name evidence="8" type="ORF">PHSY_003380</name>
</gene>
<dbReference type="Gene3D" id="6.10.140.2220">
    <property type="match status" value="1"/>
</dbReference>
<dbReference type="Gene3D" id="1.10.220.160">
    <property type="match status" value="1"/>
</dbReference>
<dbReference type="RefSeq" id="XP_012189390.1">
    <property type="nucleotide sequence ID" value="XM_012334000.1"/>
</dbReference>
<dbReference type="Gene3D" id="2.170.270.10">
    <property type="entry name" value="SET domain"/>
    <property type="match status" value="2"/>
</dbReference>
<keyword evidence="9" id="KW-1185">Reference proteome</keyword>
<feature type="compositionally biased region" description="Low complexity" evidence="5">
    <location>
        <begin position="50"/>
        <end position="68"/>
    </location>
</feature>
<dbReference type="PANTHER" id="PTHR12197:SF292">
    <property type="entry name" value="SET DOMAIN-CONTAINING PROTEIN"/>
    <property type="match status" value="1"/>
</dbReference>